<sequence length="65" mass="7185">MKVAVITRHAITNYGSLLQAIATQHLVESFGHTCEVIDYILLETIILGGESYLRIKKEAIISSVL</sequence>
<organism evidence="1 2">
    <name type="scientific">Candidatus Scatousia excrementigallinarum</name>
    <dbReference type="NCBI Taxonomy" id="2840935"/>
    <lineage>
        <taxon>Bacteria</taxon>
        <taxon>Candidatus Scatousia</taxon>
    </lineage>
</organism>
<comment type="caution">
    <text evidence="1">The sequence shown here is derived from an EMBL/GenBank/DDBJ whole genome shotgun (WGS) entry which is preliminary data.</text>
</comment>
<proteinExistence type="predicted"/>
<evidence type="ECO:0000313" key="1">
    <source>
        <dbReference type="EMBL" id="HIS37870.1"/>
    </source>
</evidence>
<dbReference type="Proteomes" id="UP000823928">
    <property type="component" value="Unassembled WGS sequence"/>
</dbReference>
<reference evidence="1" key="2">
    <citation type="journal article" date="2021" name="PeerJ">
        <title>Extensive microbial diversity within the chicken gut microbiome revealed by metagenomics and culture.</title>
        <authorList>
            <person name="Gilroy R."/>
            <person name="Ravi A."/>
            <person name="Getino M."/>
            <person name="Pursley I."/>
            <person name="Horton D.L."/>
            <person name="Alikhan N.F."/>
            <person name="Baker D."/>
            <person name="Gharbi K."/>
            <person name="Hall N."/>
            <person name="Watson M."/>
            <person name="Adriaenssens E.M."/>
            <person name="Foster-Nyarko E."/>
            <person name="Jarju S."/>
            <person name="Secka A."/>
            <person name="Antonio M."/>
            <person name="Oren A."/>
            <person name="Chaudhuri R.R."/>
            <person name="La Ragione R."/>
            <person name="Hildebrand F."/>
            <person name="Pallen M.J."/>
        </authorList>
    </citation>
    <scope>NUCLEOTIDE SEQUENCE</scope>
    <source>
        <strain evidence="1">6276</strain>
    </source>
</reference>
<name>A0A9D1F1I7_9BACT</name>
<gene>
    <name evidence="1" type="ORF">IAC10_14800</name>
</gene>
<reference evidence="1" key="1">
    <citation type="submission" date="2020-10" db="EMBL/GenBank/DDBJ databases">
        <authorList>
            <person name="Gilroy R."/>
        </authorList>
    </citation>
    <scope>NUCLEOTIDE SEQUENCE</scope>
    <source>
        <strain evidence="1">6276</strain>
    </source>
</reference>
<dbReference type="AlphaFoldDB" id="A0A9D1F1I7"/>
<accession>A0A9D1F1I7</accession>
<evidence type="ECO:0000313" key="2">
    <source>
        <dbReference type="Proteomes" id="UP000823928"/>
    </source>
</evidence>
<protein>
    <submittedName>
        <fullName evidence="1">Uncharacterized protein</fullName>
    </submittedName>
</protein>
<dbReference type="EMBL" id="DVIU01000303">
    <property type="protein sequence ID" value="HIS37870.1"/>
    <property type="molecule type" value="Genomic_DNA"/>
</dbReference>